<protein>
    <submittedName>
        <fullName evidence="1">Uncharacterized protein</fullName>
    </submittedName>
</protein>
<proteinExistence type="predicted"/>
<organism evidence="1 2">
    <name type="scientific">Colletotrichum lupini</name>
    <dbReference type="NCBI Taxonomy" id="145971"/>
    <lineage>
        <taxon>Eukaryota</taxon>
        <taxon>Fungi</taxon>
        <taxon>Dikarya</taxon>
        <taxon>Ascomycota</taxon>
        <taxon>Pezizomycotina</taxon>
        <taxon>Sordariomycetes</taxon>
        <taxon>Hypocreomycetidae</taxon>
        <taxon>Glomerellales</taxon>
        <taxon>Glomerellaceae</taxon>
        <taxon>Colletotrichum</taxon>
        <taxon>Colletotrichum acutatum species complex</taxon>
    </lineage>
</organism>
<accession>A0A9Q8WNJ2</accession>
<dbReference type="AlphaFoldDB" id="A0A9Q8WNJ2"/>
<evidence type="ECO:0000313" key="1">
    <source>
        <dbReference type="EMBL" id="UQC90173.1"/>
    </source>
</evidence>
<gene>
    <name evidence="1" type="ORF">CLUP02_15703</name>
</gene>
<evidence type="ECO:0000313" key="2">
    <source>
        <dbReference type="Proteomes" id="UP000830671"/>
    </source>
</evidence>
<name>A0A9Q8WNJ2_9PEZI</name>
<keyword evidence="2" id="KW-1185">Reference proteome</keyword>
<dbReference type="GeneID" id="73349637"/>
<dbReference type="RefSeq" id="XP_049151774.1">
    <property type="nucleotide sequence ID" value="XM_049294627.1"/>
</dbReference>
<sequence length="75" mass="7829">MKISIAAPVLPFMTGVTADSAPDGALLAQREIYPACAPCNNGREPPSPIEANWSGYALCCNNFGPNPPLYTGCCV</sequence>
<reference evidence="1" key="1">
    <citation type="journal article" date="2021" name="Mol. Plant Microbe Interact.">
        <title>Complete Genome Sequence of the Plant-Pathogenic Fungus Colletotrichum lupini.</title>
        <authorList>
            <person name="Baroncelli R."/>
            <person name="Pensec F."/>
            <person name="Da Lio D."/>
            <person name="Boufleur T."/>
            <person name="Vicente I."/>
            <person name="Sarrocco S."/>
            <person name="Picot A."/>
            <person name="Baraldi E."/>
            <person name="Sukno S."/>
            <person name="Thon M."/>
            <person name="Le Floch G."/>
        </authorList>
    </citation>
    <scope>NUCLEOTIDE SEQUENCE</scope>
    <source>
        <strain evidence="1">IMI 504893</strain>
    </source>
</reference>
<dbReference type="EMBL" id="CP019480">
    <property type="protein sequence ID" value="UQC90173.1"/>
    <property type="molecule type" value="Genomic_DNA"/>
</dbReference>
<dbReference type="KEGG" id="clup:CLUP02_15703"/>
<dbReference type="Proteomes" id="UP000830671">
    <property type="component" value="Chromosome 8"/>
</dbReference>